<dbReference type="FunFam" id="3.30.1740.10:FF:000006">
    <property type="entry name" value="Poly [ADP-ribose] polymerase"/>
    <property type="match status" value="1"/>
</dbReference>
<dbReference type="SUPFAM" id="SSF57716">
    <property type="entry name" value="Glucocorticoid receptor-like (DNA-binding domain)"/>
    <property type="match status" value="2"/>
</dbReference>
<dbReference type="NCBIfam" id="TIGR01662">
    <property type="entry name" value="HAD-SF-IIIA"/>
    <property type="match status" value="1"/>
</dbReference>
<dbReference type="InterPro" id="IPR023214">
    <property type="entry name" value="HAD_sf"/>
</dbReference>
<evidence type="ECO:0000256" key="6">
    <source>
        <dbReference type="ARBA" id="ARBA00023125"/>
    </source>
</evidence>
<keyword evidence="6" id="KW-0238">DNA-binding</keyword>
<accession>A0A0E0C7L4</accession>
<dbReference type="PANTHER" id="PTHR12083:SF9">
    <property type="entry name" value="BIFUNCTIONAL POLYNUCLEOTIDE PHOSPHATASE_KINASE"/>
    <property type="match status" value="1"/>
</dbReference>
<keyword evidence="10" id="KW-1185">Reference proteome</keyword>
<feature type="domain" description="PARP-type" evidence="8">
    <location>
        <begin position="119"/>
        <end position="186"/>
    </location>
</feature>
<dbReference type="GO" id="GO:0005634">
    <property type="term" value="C:nucleus"/>
    <property type="evidence" value="ECO:0007669"/>
    <property type="project" value="UniProtKB-SubCell"/>
</dbReference>
<dbReference type="GO" id="GO:0046404">
    <property type="term" value="F:ATP-dependent polydeoxyribonucleotide 5'-hydroxyl-kinase activity"/>
    <property type="evidence" value="ECO:0007669"/>
    <property type="project" value="TreeGrafter"/>
</dbReference>
<reference evidence="9" key="2">
    <citation type="submission" date="2018-05" db="EMBL/GenBank/DDBJ databases">
        <title>OmerRS3 (Oryza meridionalis Reference Sequence Version 3).</title>
        <authorList>
            <person name="Zhang J."/>
            <person name="Kudrna D."/>
            <person name="Lee S."/>
            <person name="Talag J."/>
            <person name="Welchert J."/>
            <person name="Wing R.A."/>
        </authorList>
    </citation>
    <scope>NUCLEOTIDE SEQUENCE [LARGE SCALE GENOMIC DNA]</scope>
    <source>
        <strain evidence="9">cv. OR44</strain>
    </source>
</reference>
<dbReference type="CDD" id="cd01625">
    <property type="entry name" value="HAD_PNP"/>
    <property type="match status" value="1"/>
</dbReference>
<dbReference type="InterPro" id="IPR036957">
    <property type="entry name" value="Znf_PARP_sf"/>
</dbReference>
<dbReference type="GO" id="GO:0008270">
    <property type="term" value="F:zinc ion binding"/>
    <property type="evidence" value="ECO:0007669"/>
    <property type="project" value="UniProtKB-KW"/>
</dbReference>
<evidence type="ECO:0000256" key="2">
    <source>
        <dbReference type="ARBA" id="ARBA00022723"/>
    </source>
</evidence>
<dbReference type="FunFam" id="3.40.50.1000:FF:000198">
    <property type="entry name" value="Bifunctional polynucleotide phosphatase/kinase"/>
    <property type="match status" value="1"/>
</dbReference>
<comment type="subcellular location">
    <subcellularLocation>
        <location evidence="1">Nucleus</location>
    </subcellularLocation>
</comment>
<evidence type="ECO:0000256" key="7">
    <source>
        <dbReference type="ARBA" id="ARBA00023242"/>
    </source>
</evidence>
<dbReference type="NCBIfam" id="TIGR01664">
    <property type="entry name" value="DNA-3'-Pase"/>
    <property type="match status" value="1"/>
</dbReference>
<evidence type="ECO:0000259" key="8">
    <source>
        <dbReference type="PROSITE" id="PS50064"/>
    </source>
</evidence>
<dbReference type="GO" id="GO:0003690">
    <property type="term" value="F:double-stranded DNA binding"/>
    <property type="evidence" value="ECO:0007669"/>
    <property type="project" value="TreeGrafter"/>
</dbReference>
<dbReference type="Gene3D" id="3.30.1740.10">
    <property type="entry name" value="Zinc finger, PARP-type"/>
    <property type="match status" value="2"/>
</dbReference>
<dbReference type="InterPro" id="IPR006551">
    <property type="entry name" value="Polynucleotide_phosphatase"/>
</dbReference>
<dbReference type="InterPro" id="IPR036412">
    <property type="entry name" value="HAD-like_sf"/>
</dbReference>
<keyword evidence="4" id="KW-0863">Zinc-finger</keyword>
<keyword evidence="5" id="KW-0862">Zinc</keyword>
<organism evidence="9">
    <name type="scientific">Oryza meridionalis</name>
    <dbReference type="NCBI Taxonomy" id="40149"/>
    <lineage>
        <taxon>Eukaryota</taxon>
        <taxon>Viridiplantae</taxon>
        <taxon>Streptophyta</taxon>
        <taxon>Embryophyta</taxon>
        <taxon>Tracheophyta</taxon>
        <taxon>Spermatophyta</taxon>
        <taxon>Magnoliopsida</taxon>
        <taxon>Liliopsida</taxon>
        <taxon>Poales</taxon>
        <taxon>Poaceae</taxon>
        <taxon>BOP clade</taxon>
        <taxon>Oryzoideae</taxon>
        <taxon>Oryzeae</taxon>
        <taxon>Oryzinae</taxon>
        <taxon>Oryza</taxon>
    </lineage>
</organism>
<dbReference type="Proteomes" id="UP000008021">
    <property type="component" value="Chromosome 1"/>
</dbReference>
<dbReference type="Pfam" id="PF08645">
    <property type="entry name" value="PNK3P"/>
    <property type="match status" value="1"/>
</dbReference>
<keyword evidence="7" id="KW-0539">Nucleus</keyword>
<evidence type="ECO:0000256" key="1">
    <source>
        <dbReference type="ARBA" id="ARBA00004123"/>
    </source>
</evidence>
<dbReference type="Gene3D" id="3.40.50.1000">
    <property type="entry name" value="HAD superfamily/HAD-like"/>
    <property type="match status" value="1"/>
</dbReference>
<dbReference type="HOGENOM" id="CLU_029975_0_0_1"/>
<dbReference type="PROSITE" id="PS50064">
    <property type="entry name" value="ZF_PARP_2"/>
    <property type="match status" value="2"/>
</dbReference>
<name>A0A0E0C7L4_9ORYZ</name>
<dbReference type="Pfam" id="PF00645">
    <property type="entry name" value="zf-PARP"/>
    <property type="match status" value="2"/>
</dbReference>
<dbReference type="PANTHER" id="PTHR12083">
    <property type="entry name" value="BIFUNCTIONAL POLYNUCLEOTIDE PHOSPHATASE/KINASE"/>
    <property type="match status" value="1"/>
</dbReference>
<dbReference type="EnsemblPlants" id="OMERI01G27660.1">
    <property type="protein sequence ID" value="OMERI01G27660.1"/>
    <property type="gene ID" value="OMERI01G27660"/>
</dbReference>
<dbReference type="GO" id="GO:0046403">
    <property type="term" value="F:polynucleotide 3'-phosphatase activity"/>
    <property type="evidence" value="ECO:0007669"/>
    <property type="project" value="TreeGrafter"/>
</dbReference>
<keyword evidence="3" id="KW-0677">Repeat</keyword>
<dbReference type="InterPro" id="IPR001510">
    <property type="entry name" value="Znf_PARP"/>
</dbReference>
<evidence type="ECO:0000313" key="10">
    <source>
        <dbReference type="Proteomes" id="UP000008021"/>
    </source>
</evidence>
<dbReference type="GO" id="GO:0006281">
    <property type="term" value="P:DNA repair"/>
    <property type="evidence" value="ECO:0007669"/>
    <property type="project" value="TreeGrafter"/>
</dbReference>
<dbReference type="SUPFAM" id="SSF56784">
    <property type="entry name" value="HAD-like"/>
    <property type="match status" value="1"/>
</dbReference>
<evidence type="ECO:0000256" key="3">
    <source>
        <dbReference type="ARBA" id="ARBA00022737"/>
    </source>
</evidence>
<evidence type="ECO:0000256" key="4">
    <source>
        <dbReference type="ARBA" id="ARBA00022771"/>
    </source>
</evidence>
<evidence type="ECO:0000313" key="9">
    <source>
        <dbReference type="EnsemblPlants" id="OMERI01G27660.1"/>
    </source>
</evidence>
<dbReference type="InterPro" id="IPR006549">
    <property type="entry name" value="HAD-SF_hydro_IIIA"/>
</dbReference>
<protein>
    <recommendedName>
        <fullName evidence="8">PARP-type domain-containing protein</fullName>
    </recommendedName>
</protein>
<reference evidence="9" key="1">
    <citation type="submission" date="2015-04" db="UniProtKB">
        <authorList>
            <consortium name="EnsemblPlants"/>
        </authorList>
    </citation>
    <scope>IDENTIFICATION</scope>
</reference>
<dbReference type="SMART" id="SM01336">
    <property type="entry name" value="zf-PARP"/>
    <property type="match status" value="2"/>
</dbReference>
<dbReference type="STRING" id="40149.A0A0E0C7L4"/>
<keyword evidence="2" id="KW-0479">Metal-binding</keyword>
<dbReference type="AlphaFoldDB" id="A0A0E0C7L4"/>
<dbReference type="InterPro" id="IPR013954">
    <property type="entry name" value="PNK3P"/>
</dbReference>
<dbReference type="Gramene" id="OMERI01G27660.1">
    <property type="protein sequence ID" value="OMERI01G27660.1"/>
    <property type="gene ID" value="OMERI01G27660"/>
</dbReference>
<evidence type="ECO:0000256" key="5">
    <source>
        <dbReference type="ARBA" id="ARBA00022833"/>
    </source>
</evidence>
<proteinExistence type="predicted"/>
<feature type="domain" description="PARP-type" evidence="8">
    <location>
        <begin position="15"/>
        <end position="82"/>
    </location>
</feature>
<sequence length="519" mass="57387">MSTAPAASAAAKATISVEYAKSGRSSCKVCSEGIAKGALRLGASARDPRGFDSTKWYHVACFPSSSHPIDPVEKIKGFDSIKTCKRDHTAVGTTEESSPKKVKASLSSPAAGVAENASISVEYAKSGRSTCKGCSESIAAGALRLGASIRDPRGFDSTKWYHIACFPSSTYPAFPVENLKGFDSIEVWSSIFFSAVLYFYFFSLETNCGFGGWAQNQDRDKLRELENCKRDDNVTDQLNEQNLRKEVVHSMEDSKGTGNNIEGVKISTLYIMASWALSRETEAQGRAQDFQLGYSKLEEMLAGDKRAGPVIPFSVSDIKKNYKDATLPAHWKVFNTVIFREQDDGLQSSAKIAAFDFDGCLAKTSVRIVGADKWSLLYELIPEKLQILYNDGYKLVIFTNESNIERWNKKRQQAVDSKIGRLDKFIERVKVPIQVFIACGLGKGKTFPDDPFRKPNTGMWWLMTEHFNSGVTVDMDKSFYVGDAAGRENDHSDADKEFAKAIGLKFHVPEEYFGEAANI</sequence>